<proteinExistence type="predicted"/>
<sequence length="92" mass="10792">MKACFLLITIHNLVYGINYSIRGQSNLLDLDTDNDNLQINEGFREAADLIFGTLFQYMPFMVLALIFIYYANKFFPTRQPKKILKKLPIQKR</sequence>
<protein>
    <submittedName>
        <fullName evidence="2">Uncharacterized protein</fullName>
    </submittedName>
</protein>
<evidence type="ECO:0000256" key="1">
    <source>
        <dbReference type="SAM" id="Phobius"/>
    </source>
</evidence>
<gene>
    <name evidence="2" type="ORF">POCTA_138.1.T0650315</name>
</gene>
<dbReference type="AlphaFoldDB" id="A0A8S1VEP5"/>
<dbReference type="Proteomes" id="UP000683925">
    <property type="component" value="Unassembled WGS sequence"/>
</dbReference>
<keyword evidence="1" id="KW-0812">Transmembrane</keyword>
<dbReference type="OMA" id="YYANKFF"/>
<keyword evidence="1" id="KW-1133">Transmembrane helix</keyword>
<feature type="transmembrane region" description="Helical" evidence="1">
    <location>
        <begin position="49"/>
        <end position="71"/>
    </location>
</feature>
<reference evidence="2" key="1">
    <citation type="submission" date="2021-01" db="EMBL/GenBank/DDBJ databases">
        <authorList>
            <consortium name="Genoscope - CEA"/>
            <person name="William W."/>
        </authorList>
    </citation>
    <scope>NUCLEOTIDE SEQUENCE</scope>
</reference>
<name>A0A8S1VEP5_PAROT</name>
<evidence type="ECO:0000313" key="3">
    <source>
        <dbReference type="Proteomes" id="UP000683925"/>
    </source>
</evidence>
<dbReference type="OrthoDB" id="10361763at2759"/>
<comment type="caution">
    <text evidence="2">The sequence shown here is derived from an EMBL/GenBank/DDBJ whole genome shotgun (WGS) entry which is preliminary data.</text>
</comment>
<keyword evidence="3" id="KW-1185">Reference proteome</keyword>
<dbReference type="EMBL" id="CAJJDP010000064">
    <property type="protein sequence ID" value="CAD8175650.1"/>
    <property type="molecule type" value="Genomic_DNA"/>
</dbReference>
<accession>A0A8S1VEP5</accession>
<organism evidence="2 3">
    <name type="scientific">Paramecium octaurelia</name>
    <dbReference type="NCBI Taxonomy" id="43137"/>
    <lineage>
        <taxon>Eukaryota</taxon>
        <taxon>Sar</taxon>
        <taxon>Alveolata</taxon>
        <taxon>Ciliophora</taxon>
        <taxon>Intramacronucleata</taxon>
        <taxon>Oligohymenophorea</taxon>
        <taxon>Peniculida</taxon>
        <taxon>Parameciidae</taxon>
        <taxon>Paramecium</taxon>
    </lineage>
</organism>
<evidence type="ECO:0000313" key="2">
    <source>
        <dbReference type="EMBL" id="CAD8175650.1"/>
    </source>
</evidence>
<keyword evidence="1" id="KW-0472">Membrane</keyword>